<protein>
    <submittedName>
        <fullName evidence="14">TonB-dependent receptor</fullName>
    </submittedName>
</protein>
<proteinExistence type="inferred from homology"/>
<comment type="caution">
    <text evidence="14">The sequence shown here is derived from an EMBL/GenBank/DDBJ whole genome shotgun (WGS) entry which is preliminary data.</text>
</comment>
<dbReference type="InterPro" id="IPR039426">
    <property type="entry name" value="TonB-dep_rcpt-like"/>
</dbReference>
<dbReference type="Proteomes" id="UP001155483">
    <property type="component" value="Unassembled WGS sequence"/>
</dbReference>
<dbReference type="Pfam" id="PF13715">
    <property type="entry name" value="CarbopepD_reg_2"/>
    <property type="match status" value="1"/>
</dbReference>
<dbReference type="EMBL" id="JAOTIF010000029">
    <property type="protein sequence ID" value="MCU7552182.1"/>
    <property type="molecule type" value="Genomic_DNA"/>
</dbReference>
<dbReference type="Gene3D" id="2.40.170.20">
    <property type="entry name" value="TonB-dependent receptor, beta-barrel domain"/>
    <property type="match status" value="1"/>
</dbReference>
<dbReference type="InterPro" id="IPR012910">
    <property type="entry name" value="Plug_dom"/>
</dbReference>
<dbReference type="Gene3D" id="2.60.40.1120">
    <property type="entry name" value="Carboxypeptidase-like, regulatory domain"/>
    <property type="match status" value="1"/>
</dbReference>
<evidence type="ECO:0000256" key="2">
    <source>
        <dbReference type="ARBA" id="ARBA00022448"/>
    </source>
</evidence>
<dbReference type="InterPro" id="IPR008969">
    <property type="entry name" value="CarboxyPept-like_regulatory"/>
</dbReference>
<dbReference type="PANTHER" id="PTHR30069">
    <property type="entry name" value="TONB-DEPENDENT OUTER MEMBRANE RECEPTOR"/>
    <property type="match status" value="1"/>
</dbReference>
<gene>
    <name evidence="14" type="ORF">OCK74_23895</name>
</gene>
<keyword evidence="3" id="KW-1134">Transmembrane beta strand</keyword>
<dbReference type="InterPro" id="IPR037066">
    <property type="entry name" value="Plug_dom_sf"/>
</dbReference>
<evidence type="ECO:0000256" key="9">
    <source>
        <dbReference type="ARBA" id="ARBA00023237"/>
    </source>
</evidence>
<comment type="subcellular location">
    <subcellularLocation>
        <location evidence="1">Cell outer membrane</location>
        <topology evidence="1">Multi-pass membrane protein</topology>
    </subcellularLocation>
</comment>
<evidence type="ECO:0000256" key="7">
    <source>
        <dbReference type="ARBA" id="ARBA00023136"/>
    </source>
</evidence>
<dbReference type="InterPro" id="IPR036942">
    <property type="entry name" value="Beta-barrel_TonB_sf"/>
</dbReference>
<name>A0A9X2Y0K8_9BACT</name>
<keyword evidence="2" id="KW-0813">Transport</keyword>
<keyword evidence="7 10" id="KW-0472">Membrane</keyword>
<keyword evidence="5 11" id="KW-0732">Signal</keyword>
<dbReference type="GO" id="GO:0015344">
    <property type="term" value="F:siderophore uptake transmembrane transporter activity"/>
    <property type="evidence" value="ECO:0007669"/>
    <property type="project" value="TreeGrafter"/>
</dbReference>
<keyword evidence="4" id="KW-0812">Transmembrane</keyword>
<sequence length="961" mass="106670">MFKRLRLAAVTIAAFLLSIQLFAQVQLTGTVRNSSNSDLIPSASITVKGTMLGTLTDDNGNFKLTVPKLPVVLVVSSVGFMPMELNIENGASAIKVSLKPGAALGEEVVVSASRMAERILESPVTIERMSATILRTNPTPNYYEGIQYLKGVDMHTASLTFRTVTTRGFVSSGNTRLNQLIDGMDNQAPGLNFSVGNVIGLTELDVDNIELLSGASSALYGSGGMNGTLLINGKNPFTYQGLSFQAKQGAMHFNDRQQDVTPFYNWSLRYGKSFNNKFAFKIAGEYIKADDWQAYDYDNVLRSNVRSKVVPGDRQTDPNYDGVNVYGDETSQNMYAIANLVQGATRQGILNATNNMVDIVAIMNALLPSNPTQAQLNAFINGLPPQLQTPVTNMLPFYYGLRNQLLDPSQNVSRTGYLEKDLVDYNTENLKVSGGVYYKFTPGIEASFNSYVGTGTTVYTGADRYSLKNLKIAQHKLEVKSNNWFIRGYTTQENAGDSYNSTVLGRLINESWKSSQVWYPQYIAAYVLARSIGASDAQAHNSARSFADQGMVLPGTDQFNKTADSLKSLPIPRGAKFLDKSDLWAAEGQLTFSEVFNFSNIVNMIGGFQWKLNVLNSQGTLFADTAGSLKPYEYGGYLQLKKKLFDDLLTLTVAGRYDKHRNFEGRFTPRVTGVFQVAKDNFLRLSYQTAYRFPTNQNQYINLNVSSAILIGALPEFQTYYQLNTNPGYTAESITTYRTTRNPADLQKYDYKMIKPETVSSFEVGYKGVIGTKLLLDVYGYYATNKDFIATIAVGQSATGTPQGFLNPGTTNNFSYNQNTDQNVKTYGWGATAEYQLPGRYVAYGNIFSDKLSDVPPDFVAFFNAPLYRFNLGLRNETVWKNIGFNVVYKWQDVNQYEGTFVSGTLPAFGWLDAQVSYRFPKYKSMIRLGGTNVLNNYQRTGYGSPYVGGLYYISYGYNVF</sequence>
<feature type="chain" id="PRO_5040801078" evidence="11">
    <location>
        <begin position="24"/>
        <end position="961"/>
    </location>
</feature>
<evidence type="ECO:0000313" key="14">
    <source>
        <dbReference type="EMBL" id="MCU7552182.1"/>
    </source>
</evidence>
<dbReference type="GO" id="GO:0044718">
    <property type="term" value="P:siderophore transmembrane transport"/>
    <property type="evidence" value="ECO:0007669"/>
    <property type="project" value="TreeGrafter"/>
</dbReference>
<evidence type="ECO:0000256" key="5">
    <source>
        <dbReference type="ARBA" id="ARBA00022729"/>
    </source>
</evidence>
<evidence type="ECO:0000259" key="13">
    <source>
        <dbReference type="Pfam" id="PF07715"/>
    </source>
</evidence>
<dbReference type="RefSeq" id="WP_279299619.1">
    <property type="nucleotide sequence ID" value="NZ_JAOTIF010000029.1"/>
</dbReference>
<dbReference type="SUPFAM" id="SSF49464">
    <property type="entry name" value="Carboxypeptidase regulatory domain-like"/>
    <property type="match status" value="1"/>
</dbReference>
<keyword evidence="9" id="KW-0998">Cell outer membrane</keyword>
<dbReference type="PANTHER" id="PTHR30069:SF29">
    <property type="entry name" value="HEMOGLOBIN AND HEMOGLOBIN-HAPTOGLOBIN-BINDING PROTEIN 1-RELATED"/>
    <property type="match status" value="1"/>
</dbReference>
<dbReference type="Pfam" id="PF00593">
    <property type="entry name" value="TonB_dep_Rec_b-barrel"/>
    <property type="match status" value="1"/>
</dbReference>
<keyword evidence="6 10" id="KW-0798">TonB box</keyword>
<evidence type="ECO:0000256" key="6">
    <source>
        <dbReference type="ARBA" id="ARBA00023077"/>
    </source>
</evidence>
<organism evidence="14 15">
    <name type="scientific">Paraflavisolibacter caeni</name>
    <dbReference type="NCBI Taxonomy" id="2982496"/>
    <lineage>
        <taxon>Bacteria</taxon>
        <taxon>Pseudomonadati</taxon>
        <taxon>Bacteroidota</taxon>
        <taxon>Chitinophagia</taxon>
        <taxon>Chitinophagales</taxon>
        <taxon>Chitinophagaceae</taxon>
        <taxon>Paraflavisolibacter</taxon>
    </lineage>
</organism>
<evidence type="ECO:0000259" key="12">
    <source>
        <dbReference type="Pfam" id="PF00593"/>
    </source>
</evidence>
<comment type="similarity">
    <text evidence="10">Belongs to the TonB-dependent receptor family.</text>
</comment>
<dbReference type="Gene3D" id="2.170.130.10">
    <property type="entry name" value="TonB-dependent receptor, plug domain"/>
    <property type="match status" value="1"/>
</dbReference>
<feature type="domain" description="TonB-dependent receptor-like beta-barrel" evidence="12">
    <location>
        <begin position="453"/>
        <end position="934"/>
    </location>
</feature>
<evidence type="ECO:0000256" key="10">
    <source>
        <dbReference type="RuleBase" id="RU003357"/>
    </source>
</evidence>
<evidence type="ECO:0000313" key="15">
    <source>
        <dbReference type="Proteomes" id="UP001155483"/>
    </source>
</evidence>
<dbReference type="GO" id="GO:0009279">
    <property type="term" value="C:cell outer membrane"/>
    <property type="evidence" value="ECO:0007669"/>
    <property type="project" value="UniProtKB-SubCell"/>
</dbReference>
<dbReference type="InterPro" id="IPR000531">
    <property type="entry name" value="Beta-barrel_TonB"/>
</dbReference>
<evidence type="ECO:0000256" key="11">
    <source>
        <dbReference type="SAM" id="SignalP"/>
    </source>
</evidence>
<feature type="signal peptide" evidence="11">
    <location>
        <begin position="1"/>
        <end position="23"/>
    </location>
</feature>
<dbReference type="AlphaFoldDB" id="A0A9X2Y0K8"/>
<evidence type="ECO:0000256" key="1">
    <source>
        <dbReference type="ARBA" id="ARBA00004571"/>
    </source>
</evidence>
<evidence type="ECO:0000256" key="3">
    <source>
        <dbReference type="ARBA" id="ARBA00022452"/>
    </source>
</evidence>
<dbReference type="Pfam" id="PF07715">
    <property type="entry name" value="Plug"/>
    <property type="match status" value="1"/>
</dbReference>
<keyword evidence="8 14" id="KW-0675">Receptor</keyword>
<keyword evidence="15" id="KW-1185">Reference proteome</keyword>
<reference evidence="14" key="1">
    <citation type="submission" date="2022-09" db="EMBL/GenBank/DDBJ databases">
        <authorList>
            <person name="Yuan C."/>
            <person name="Ke Z."/>
        </authorList>
    </citation>
    <scope>NUCLEOTIDE SEQUENCE</scope>
    <source>
        <strain evidence="14">LB-8</strain>
    </source>
</reference>
<dbReference type="SUPFAM" id="SSF56935">
    <property type="entry name" value="Porins"/>
    <property type="match status" value="1"/>
</dbReference>
<accession>A0A9X2Y0K8</accession>
<reference evidence="14" key="2">
    <citation type="submission" date="2023-04" db="EMBL/GenBank/DDBJ databases">
        <title>Paracnuella aquatica gen. nov., sp. nov., a member of the family Chitinophagaceae isolated from a hot spring.</title>
        <authorList>
            <person name="Wang C."/>
        </authorList>
    </citation>
    <scope>NUCLEOTIDE SEQUENCE</scope>
    <source>
        <strain evidence="14">LB-8</strain>
    </source>
</reference>
<evidence type="ECO:0000256" key="4">
    <source>
        <dbReference type="ARBA" id="ARBA00022692"/>
    </source>
</evidence>
<feature type="domain" description="TonB-dependent receptor plug" evidence="13">
    <location>
        <begin position="120"/>
        <end position="228"/>
    </location>
</feature>
<evidence type="ECO:0000256" key="8">
    <source>
        <dbReference type="ARBA" id="ARBA00023170"/>
    </source>
</evidence>